<dbReference type="Proteomes" id="UP000680714">
    <property type="component" value="Unassembled WGS sequence"/>
</dbReference>
<keyword evidence="4" id="KW-1185">Reference proteome</keyword>
<dbReference type="SUPFAM" id="SSF53474">
    <property type="entry name" value="alpha/beta-Hydrolases"/>
    <property type="match status" value="1"/>
</dbReference>
<organism evidence="3 4">
    <name type="scientific">Magnetospirillum sulfuroxidans</name>
    <dbReference type="NCBI Taxonomy" id="611300"/>
    <lineage>
        <taxon>Bacteria</taxon>
        <taxon>Pseudomonadati</taxon>
        <taxon>Pseudomonadota</taxon>
        <taxon>Alphaproteobacteria</taxon>
        <taxon>Rhodospirillales</taxon>
        <taxon>Rhodospirillaceae</taxon>
        <taxon>Magnetospirillum</taxon>
    </lineage>
</organism>
<name>A0ABS5IB52_9PROT</name>
<evidence type="ECO:0000256" key="1">
    <source>
        <dbReference type="ARBA" id="ARBA00022801"/>
    </source>
</evidence>
<dbReference type="GO" id="GO:0016787">
    <property type="term" value="F:hydrolase activity"/>
    <property type="evidence" value="ECO:0007669"/>
    <property type="project" value="UniProtKB-KW"/>
</dbReference>
<evidence type="ECO:0000313" key="3">
    <source>
        <dbReference type="EMBL" id="MBR9970938.1"/>
    </source>
</evidence>
<proteinExistence type="predicted"/>
<dbReference type="PANTHER" id="PTHR46118:SF4">
    <property type="entry name" value="PROTEIN ABHD11"/>
    <property type="match status" value="1"/>
</dbReference>
<dbReference type="PRINTS" id="PR00111">
    <property type="entry name" value="ABHYDROLASE"/>
</dbReference>
<evidence type="ECO:0000259" key="2">
    <source>
        <dbReference type="Pfam" id="PF00561"/>
    </source>
</evidence>
<comment type="caution">
    <text evidence="3">The sequence shown here is derived from an EMBL/GenBank/DDBJ whole genome shotgun (WGS) entry which is preliminary data.</text>
</comment>
<dbReference type="Gene3D" id="3.40.50.1820">
    <property type="entry name" value="alpha/beta hydrolase"/>
    <property type="match status" value="1"/>
</dbReference>
<dbReference type="PRINTS" id="PR00412">
    <property type="entry name" value="EPOXHYDRLASE"/>
</dbReference>
<dbReference type="PANTHER" id="PTHR46118">
    <property type="entry name" value="PROTEIN ABHD11"/>
    <property type="match status" value="1"/>
</dbReference>
<evidence type="ECO:0000313" key="4">
    <source>
        <dbReference type="Proteomes" id="UP000680714"/>
    </source>
</evidence>
<dbReference type="InterPro" id="IPR029058">
    <property type="entry name" value="AB_hydrolase_fold"/>
</dbReference>
<dbReference type="EMBL" id="JAGTUF010000002">
    <property type="protein sequence ID" value="MBR9970938.1"/>
    <property type="molecule type" value="Genomic_DNA"/>
</dbReference>
<keyword evidence="1 3" id="KW-0378">Hydrolase</keyword>
<accession>A0ABS5IB52</accession>
<feature type="domain" description="AB hydrolase-1" evidence="2">
    <location>
        <begin position="12"/>
        <end position="242"/>
    </location>
</feature>
<reference evidence="3 4" key="1">
    <citation type="submission" date="2021-04" db="EMBL/GenBank/DDBJ databases">
        <title>Magnetospirillum sulfuroxidans sp. nov., a facultative chemolithoautotrophic sulfur-oxidizing alphaproteobacterium isolated from freshwater sediment and proposals for Paramagetospirillum gen. nov., and Magnetospirillaceae fam. nov.</title>
        <authorList>
            <person name="Koziaeva V."/>
            <person name="Geelhoed J.S."/>
            <person name="Sorokin D.Y."/>
            <person name="Grouzdev D.S."/>
        </authorList>
    </citation>
    <scope>NUCLEOTIDE SEQUENCE [LARGE SCALE GENOMIC DNA]</scope>
    <source>
        <strain evidence="3 4">J10</strain>
    </source>
</reference>
<dbReference type="Pfam" id="PF00561">
    <property type="entry name" value="Abhydrolase_1"/>
    <property type="match status" value="1"/>
</dbReference>
<dbReference type="RefSeq" id="WP_211546449.1">
    <property type="nucleotide sequence ID" value="NZ_JAGTUF010000002.1"/>
</dbReference>
<dbReference type="InterPro" id="IPR000073">
    <property type="entry name" value="AB_hydrolase_1"/>
</dbReference>
<gene>
    <name evidence="3" type="ORF">KEC16_04345</name>
</gene>
<protein>
    <submittedName>
        <fullName evidence="3">Alpha/beta fold hydrolase</fullName>
    </submittedName>
</protein>
<sequence>MNLNVVEAGCGKPLVILHGLLGSARNWGGIAAKLGETHKVMALDMPNHGASPWSECMDYPFMARQVADFIKAHCGGRAAVVGHSMGGKAAMMLALTHPEMVEKLVVVDIAPVSYTHTFAPYIKAMRAAPISTAQRRGDVELAMHGVIDDPRVRAFLMQNLDGQPGSYRWRPNLAVLGAAMDDILGFPHLADGVCYDGPALFLHGAASDYVLPSHEDIIAALFPQAQWRAVEGAGHWLHADKPAEFSEIVGAFLSA</sequence>
<dbReference type="InterPro" id="IPR000639">
    <property type="entry name" value="Epox_hydrolase-like"/>
</dbReference>